<dbReference type="InterPro" id="IPR016035">
    <property type="entry name" value="Acyl_Trfase/lysoPLipase"/>
</dbReference>
<evidence type="ECO:0000313" key="5">
    <source>
        <dbReference type="Proteomes" id="UP000574067"/>
    </source>
</evidence>
<evidence type="ECO:0000256" key="1">
    <source>
        <dbReference type="ARBA" id="ARBA00023098"/>
    </source>
</evidence>
<dbReference type="Gene3D" id="3.40.1090.10">
    <property type="entry name" value="Cytosolic phospholipase A2 catalytic domain"/>
    <property type="match status" value="2"/>
</dbReference>
<keyword evidence="5" id="KW-1185">Reference proteome</keyword>
<keyword evidence="2" id="KW-0812">Transmembrane</keyword>
<dbReference type="EMBL" id="JABBFW010000029">
    <property type="protein sequence ID" value="NML18274.1"/>
    <property type="molecule type" value="Genomic_DNA"/>
</dbReference>
<sequence length="878" mass="96866">MTNDLEQSVQQARDIIAGRDVSPSDALSLAQRLMKGRRIGLARKVLARAAAHDSLRQDAALRLRVAQRQALCTYKDPDLQEEIKLDAAQSILSEVEDLETTVNQETLGLAGAIYKRRWEQTAQVRELETALTYYYRGLEQGIAGDVGYTAINAAFVLDQLADQQRIAGQPEALQSLAAHRQALARGIREQIVEILPGLPAQPGKAELSGTWWYLVTLGEAFFGLGRFEEARQWLLRAAALGGVPDWERESTARQLGALLLMRQRAGGTPDEPAHAEAVAVLREFLGQDAAALESVLRGRVGLALSGGGFRASLYHIGVLARLAELDLLRHVEYLSCVSGGSIIGAHYYLEVQRLLQSKKDEEIGRDDYIKIVKDIEREFVAGVGTNIRTRIAAEWWTNLKLIFKPSYSRTLRAGELYEEKIFSRVADERGNEPRHLSDLMFTPKGADDDFSPKDCNWRRSAKVPILVLNATSLNTGHNWQFTASWMGEPPAGINAEVDANYRLRRMYLGDAPEAYRQIRLGHAVAASSCVPGIFEPLSLPDLYERMPGEKRSAVRPLVRLVDGGVFDNQGTAALLEQGCSVLLVSDASGQMDDCDFPSNGLLGVPLRANSILQARVRVSQFEELASRRRGGLLKGLMFVHLKQGLDNQPVDWIGCTDPSPTPVEMPILPHGVQRQVQRRLAAIRTDLDSFSEIEAKSLMGCGYLSTVHALKRPVLGFAAGPGQRHDWDFLKVLPLLSDPRPDPAYLRQLDVAGKLFFKVWMLMRQLQLLAGVLAMALLGIALRVAWLQWDQPVLNLKVSDFAIGLALAALSALGLGFIGKALRFRKTANDVLIGVGAATLGFLVARLHLHVLDRLFLHQGRLDRLKDNRPPSAARPAP</sequence>
<dbReference type="GO" id="GO:0004623">
    <property type="term" value="F:phospholipase A2 activity"/>
    <property type="evidence" value="ECO:0007669"/>
    <property type="project" value="TreeGrafter"/>
</dbReference>
<dbReference type="SUPFAM" id="SSF52151">
    <property type="entry name" value="FabD/lysophospholipase-like"/>
    <property type="match status" value="1"/>
</dbReference>
<feature type="transmembrane region" description="Helical" evidence="2">
    <location>
        <begin position="768"/>
        <end position="789"/>
    </location>
</feature>
<dbReference type="RefSeq" id="WP_169163171.1">
    <property type="nucleotide sequence ID" value="NZ_JABBFW010000029.1"/>
</dbReference>
<keyword evidence="2" id="KW-1133">Transmembrane helix</keyword>
<reference evidence="4 5" key="1">
    <citation type="submission" date="2020-04" db="EMBL/GenBank/DDBJ databases">
        <title>Azohydromonas sp. isolated from soil.</title>
        <authorList>
            <person name="Dahal R.H."/>
        </authorList>
    </citation>
    <scope>NUCLEOTIDE SEQUENCE [LARGE SCALE GENOMIC DNA]</scope>
    <source>
        <strain evidence="4 5">G-1-1-14</strain>
    </source>
</reference>
<dbReference type="Proteomes" id="UP000574067">
    <property type="component" value="Unassembled WGS sequence"/>
</dbReference>
<feature type="transmembrane region" description="Helical" evidence="2">
    <location>
        <begin position="801"/>
        <end position="819"/>
    </location>
</feature>
<protein>
    <submittedName>
        <fullName evidence="4">Patatin family protein</fullName>
    </submittedName>
</protein>
<feature type="transmembrane region" description="Helical" evidence="2">
    <location>
        <begin position="831"/>
        <end position="849"/>
    </location>
</feature>
<name>A0A848FFX9_9BURK</name>
<dbReference type="Pfam" id="PF01734">
    <property type="entry name" value="Patatin"/>
    <property type="match status" value="1"/>
</dbReference>
<keyword evidence="2" id="KW-0472">Membrane</keyword>
<feature type="domain" description="PNPLA" evidence="3">
    <location>
        <begin position="302"/>
        <end position="571"/>
    </location>
</feature>
<accession>A0A848FFX9</accession>
<dbReference type="GO" id="GO:0005829">
    <property type="term" value="C:cytosol"/>
    <property type="evidence" value="ECO:0007669"/>
    <property type="project" value="TreeGrafter"/>
</dbReference>
<dbReference type="Pfam" id="PF20308">
    <property type="entry name" value="TPR-S"/>
    <property type="match status" value="1"/>
</dbReference>
<dbReference type="InterPro" id="IPR046880">
    <property type="entry name" value="TPR-S"/>
</dbReference>
<evidence type="ECO:0000313" key="4">
    <source>
        <dbReference type="EMBL" id="NML18274.1"/>
    </source>
</evidence>
<comment type="caution">
    <text evidence="4">The sequence shown here is derived from an EMBL/GenBank/DDBJ whole genome shotgun (WGS) entry which is preliminary data.</text>
</comment>
<gene>
    <name evidence="4" type="ORF">HHL10_25220</name>
</gene>
<dbReference type="InterPro" id="IPR002641">
    <property type="entry name" value="PNPLA_dom"/>
</dbReference>
<organism evidence="4 5">
    <name type="scientific">Azohydromonas caseinilytica</name>
    <dbReference type="NCBI Taxonomy" id="2728836"/>
    <lineage>
        <taxon>Bacteria</taxon>
        <taxon>Pseudomonadati</taxon>
        <taxon>Pseudomonadota</taxon>
        <taxon>Betaproteobacteria</taxon>
        <taxon>Burkholderiales</taxon>
        <taxon>Sphaerotilaceae</taxon>
        <taxon>Azohydromonas</taxon>
    </lineage>
</organism>
<proteinExistence type="predicted"/>
<dbReference type="GO" id="GO:0046475">
    <property type="term" value="P:glycerophospholipid catabolic process"/>
    <property type="evidence" value="ECO:0007669"/>
    <property type="project" value="TreeGrafter"/>
</dbReference>
<dbReference type="AlphaFoldDB" id="A0A848FFX9"/>
<evidence type="ECO:0000259" key="3">
    <source>
        <dbReference type="Pfam" id="PF01734"/>
    </source>
</evidence>
<keyword evidence="1" id="KW-0443">Lipid metabolism</keyword>
<dbReference type="PANTHER" id="PTHR10728">
    <property type="entry name" value="CYTOSOLIC PHOSPHOLIPASE A2"/>
    <property type="match status" value="1"/>
</dbReference>
<dbReference type="PANTHER" id="PTHR10728:SF40">
    <property type="entry name" value="PATATIN FAMILY PROTEIN"/>
    <property type="match status" value="1"/>
</dbReference>
<evidence type="ECO:0000256" key="2">
    <source>
        <dbReference type="SAM" id="Phobius"/>
    </source>
</evidence>